<dbReference type="EMBL" id="BPQI01000144">
    <property type="protein sequence ID" value="GJD58356.1"/>
    <property type="molecule type" value="Genomic_DNA"/>
</dbReference>
<proteinExistence type="predicted"/>
<reference evidence="1" key="2">
    <citation type="journal article" date="2021" name="Front. Microbiol.">
        <title>Comprehensive Comparative Genomics and Phenotyping of Methylobacterium Species.</title>
        <authorList>
            <person name="Alessa O."/>
            <person name="Ogura Y."/>
            <person name="Fujitani Y."/>
            <person name="Takami H."/>
            <person name="Hayashi T."/>
            <person name="Sahin N."/>
            <person name="Tani A."/>
        </authorList>
    </citation>
    <scope>NUCLEOTIDE SEQUENCE</scope>
    <source>
        <strain evidence="1">DSM 22415</strain>
    </source>
</reference>
<dbReference type="AlphaFoldDB" id="A0A564G557"/>
<dbReference type="Proteomes" id="UP000401717">
    <property type="component" value="Unassembled WGS sequence"/>
</dbReference>
<keyword evidence="4" id="KW-1185">Reference proteome</keyword>
<dbReference type="EMBL" id="CABFVH010000063">
    <property type="protein sequence ID" value="VUF15639.1"/>
    <property type="molecule type" value="Genomic_DNA"/>
</dbReference>
<dbReference type="Proteomes" id="UP001055303">
    <property type="component" value="Unassembled WGS sequence"/>
</dbReference>
<sequence length="97" mass="10648">MSDAPFDEIAWPSEFPLRKPIKAYGEEVTALKLAEPTGDHVLKHGVLEELNQSRILALITDLASVPESSVRAMDGRDLIKLSTIISRFFGQAARLSA</sequence>
<evidence type="ECO:0000313" key="3">
    <source>
        <dbReference type="Proteomes" id="UP000401717"/>
    </source>
</evidence>
<evidence type="ECO:0000313" key="1">
    <source>
        <dbReference type="EMBL" id="GJD58356.1"/>
    </source>
</evidence>
<evidence type="ECO:0000313" key="4">
    <source>
        <dbReference type="Proteomes" id="UP001055303"/>
    </source>
</evidence>
<protein>
    <recommendedName>
        <fullName evidence="5">Phage tail protein E</fullName>
    </recommendedName>
</protein>
<accession>A0A564G557</accession>
<reference evidence="2 3" key="1">
    <citation type="submission" date="2019-06" db="EMBL/GenBank/DDBJ databases">
        <authorList>
            <person name="Rodrigo-Torres L."/>
            <person name="Arahal R. D."/>
            <person name="Lucena T."/>
        </authorList>
    </citation>
    <scope>NUCLEOTIDE SEQUENCE [LARGE SCALE GENOMIC DNA]</scope>
    <source>
        <strain evidence="2 3">SW08-7</strain>
    </source>
</reference>
<evidence type="ECO:0000313" key="2">
    <source>
        <dbReference type="EMBL" id="VUF15639.1"/>
    </source>
</evidence>
<evidence type="ECO:0008006" key="5">
    <source>
        <dbReference type="Google" id="ProtNLM"/>
    </source>
</evidence>
<dbReference type="RefSeq" id="WP_144768400.1">
    <property type="nucleotide sequence ID" value="NZ_BPQI01000144.1"/>
</dbReference>
<gene>
    <name evidence="1" type="ORF">IFDJLNFL_4275</name>
    <name evidence="2" type="ORF">MTDSW087_05383</name>
</gene>
<organism evidence="2 3">
    <name type="scientific">Methylobacterium dankookense</name>
    <dbReference type="NCBI Taxonomy" id="560405"/>
    <lineage>
        <taxon>Bacteria</taxon>
        <taxon>Pseudomonadati</taxon>
        <taxon>Pseudomonadota</taxon>
        <taxon>Alphaproteobacteria</taxon>
        <taxon>Hyphomicrobiales</taxon>
        <taxon>Methylobacteriaceae</taxon>
        <taxon>Methylobacterium</taxon>
    </lineage>
</organism>
<reference evidence="1" key="3">
    <citation type="submission" date="2021-08" db="EMBL/GenBank/DDBJ databases">
        <authorList>
            <person name="Tani A."/>
            <person name="Ola A."/>
            <person name="Ogura Y."/>
            <person name="Katsura K."/>
            <person name="Hayashi T."/>
        </authorList>
    </citation>
    <scope>NUCLEOTIDE SEQUENCE</scope>
    <source>
        <strain evidence="1">DSM 22415</strain>
    </source>
</reference>
<name>A0A564G557_9HYPH</name>
<dbReference type="OrthoDB" id="8689846at2"/>
<dbReference type="InterPro" id="IPR019289">
    <property type="entry name" value="Phage_tail_E/E"/>
</dbReference>
<dbReference type="Pfam" id="PF10109">
    <property type="entry name" value="Phage_TAC_7"/>
    <property type="match status" value="1"/>
</dbReference>